<sequence>MSNKKNLELYVKFANEIAKFRFDFRDFIQGLLFVEFGVSLDVGKDIHAPIKMKPLKECELPRAMTIIDFLIALYTSRFCHSDYLDLFLQFVSQEPCENRLKCAGYLLKIIGAKLERERSSTIEESFARIKQNQKSQKYKILFEKIEKLSINKWIFDSEEDEKSYMLAMGADWKKNEEEVQVDEKNSKFETKSSVKARKKVRNKKEKISERANLEELRICAVGDNMDNKEVSSLLKLDQKRSIASTEDQERLSGSNLDQGEPSTSNLHQRGPSTSNMN</sequence>
<reference evidence="2" key="1">
    <citation type="submission" date="2022-01" db="EMBL/GenBank/DDBJ databases">
        <authorList>
            <person name="King R."/>
        </authorList>
    </citation>
    <scope>NUCLEOTIDE SEQUENCE</scope>
</reference>
<evidence type="ECO:0000313" key="2">
    <source>
        <dbReference type="EMBL" id="CAG9810493.1"/>
    </source>
</evidence>
<feature type="compositionally biased region" description="Polar residues" evidence="1">
    <location>
        <begin position="241"/>
        <end position="277"/>
    </location>
</feature>
<accession>A0A9N9S6X5</accession>
<dbReference type="Gene3D" id="1.25.40.180">
    <property type="match status" value="1"/>
</dbReference>
<protein>
    <submittedName>
        <fullName evidence="2">Uncharacterized protein</fullName>
    </submittedName>
</protein>
<dbReference type="AlphaFoldDB" id="A0A9N9S6X5"/>
<feature type="region of interest" description="Disordered" evidence="1">
    <location>
        <begin position="237"/>
        <end position="277"/>
    </location>
</feature>
<evidence type="ECO:0000313" key="3">
    <source>
        <dbReference type="Proteomes" id="UP001153620"/>
    </source>
</evidence>
<name>A0A9N9S6X5_9DIPT</name>
<proteinExistence type="predicted"/>
<reference evidence="2" key="2">
    <citation type="submission" date="2022-10" db="EMBL/GenBank/DDBJ databases">
        <authorList>
            <consortium name="ENA_rothamsted_submissions"/>
            <consortium name="culmorum"/>
            <person name="King R."/>
        </authorList>
    </citation>
    <scope>NUCLEOTIDE SEQUENCE</scope>
</reference>
<gene>
    <name evidence="2" type="ORF">CHIRRI_LOCUS13306</name>
</gene>
<dbReference type="Proteomes" id="UP001153620">
    <property type="component" value="Chromosome 4"/>
</dbReference>
<dbReference type="EMBL" id="OU895880">
    <property type="protein sequence ID" value="CAG9810493.1"/>
    <property type="molecule type" value="Genomic_DNA"/>
</dbReference>
<organism evidence="2 3">
    <name type="scientific">Chironomus riparius</name>
    <dbReference type="NCBI Taxonomy" id="315576"/>
    <lineage>
        <taxon>Eukaryota</taxon>
        <taxon>Metazoa</taxon>
        <taxon>Ecdysozoa</taxon>
        <taxon>Arthropoda</taxon>
        <taxon>Hexapoda</taxon>
        <taxon>Insecta</taxon>
        <taxon>Pterygota</taxon>
        <taxon>Neoptera</taxon>
        <taxon>Endopterygota</taxon>
        <taxon>Diptera</taxon>
        <taxon>Nematocera</taxon>
        <taxon>Chironomoidea</taxon>
        <taxon>Chironomidae</taxon>
        <taxon>Chironominae</taxon>
        <taxon>Chironomus</taxon>
    </lineage>
</organism>
<evidence type="ECO:0000256" key="1">
    <source>
        <dbReference type="SAM" id="MobiDB-lite"/>
    </source>
</evidence>
<keyword evidence="3" id="KW-1185">Reference proteome</keyword>